<sequence>MVPVLGKSQRTRIEFNGDETFTYFQRPAEDAIFNGELFKEKERQFLKRNMRLHNVSFPIGHQQTVQIELKSFWQKESMNLNRRGLREGRFVTLLSDQRPPIEDALAWVKLVWPLYKKGFSVLLLDLPGAGGSGVNADPHVSYELWEQEDFRIVESALRGLSVTRTHLIAFGRSCRIILKFAKHAQIDAWSSFVAKEHCWYQPDIDFFALFQEELGDCPPGHVQEWRLEAVKKQQHLFREVRWETWVPDA</sequence>
<organism evidence="1 2">
    <name type="scientific">Durusdinium trenchii</name>
    <dbReference type="NCBI Taxonomy" id="1381693"/>
    <lineage>
        <taxon>Eukaryota</taxon>
        <taxon>Sar</taxon>
        <taxon>Alveolata</taxon>
        <taxon>Dinophyceae</taxon>
        <taxon>Suessiales</taxon>
        <taxon>Symbiodiniaceae</taxon>
        <taxon>Durusdinium</taxon>
    </lineage>
</organism>
<comment type="caution">
    <text evidence="1">The sequence shown here is derived from an EMBL/GenBank/DDBJ whole genome shotgun (WGS) entry which is preliminary data.</text>
</comment>
<evidence type="ECO:0000313" key="2">
    <source>
        <dbReference type="Proteomes" id="UP001642484"/>
    </source>
</evidence>
<dbReference type="InterPro" id="IPR029058">
    <property type="entry name" value="AB_hydrolase_fold"/>
</dbReference>
<accession>A0ABP0N8U6</accession>
<dbReference type="Proteomes" id="UP001642484">
    <property type="component" value="Unassembled WGS sequence"/>
</dbReference>
<reference evidence="1 2" key="1">
    <citation type="submission" date="2024-02" db="EMBL/GenBank/DDBJ databases">
        <authorList>
            <person name="Chen Y."/>
            <person name="Shah S."/>
            <person name="Dougan E. K."/>
            <person name="Thang M."/>
            <person name="Chan C."/>
        </authorList>
    </citation>
    <scope>NUCLEOTIDE SEQUENCE [LARGE SCALE GENOMIC DNA]</scope>
</reference>
<evidence type="ECO:0000313" key="1">
    <source>
        <dbReference type="EMBL" id="CAK9058685.1"/>
    </source>
</evidence>
<dbReference type="EMBL" id="CAXAMN010021363">
    <property type="protein sequence ID" value="CAK9058685.1"/>
    <property type="molecule type" value="Genomic_DNA"/>
</dbReference>
<dbReference type="SUPFAM" id="SSF53474">
    <property type="entry name" value="alpha/beta-Hydrolases"/>
    <property type="match status" value="1"/>
</dbReference>
<dbReference type="Gene3D" id="3.40.50.1820">
    <property type="entry name" value="alpha/beta hydrolase"/>
    <property type="match status" value="1"/>
</dbReference>
<evidence type="ECO:0008006" key="3">
    <source>
        <dbReference type="Google" id="ProtNLM"/>
    </source>
</evidence>
<protein>
    <recommendedName>
        <fullName evidence="3">AB hydrolase-1 domain-containing protein</fullName>
    </recommendedName>
</protein>
<keyword evidence="2" id="KW-1185">Reference proteome</keyword>
<gene>
    <name evidence="1" type="ORF">CCMP2556_LOCUS28931</name>
</gene>
<name>A0ABP0N8U6_9DINO</name>
<proteinExistence type="predicted"/>